<gene>
    <name evidence="8" type="ORF">SAY87_009451</name>
</gene>
<evidence type="ECO:0000256" key="4">
    <source>
        <dbReference type="ARBA" id="ARBA00023002"/>
    </source>
</evidence>
<evidence type="ECO:0000256" key="3">
    <source>
        <dbReference type="ARBA" id="ARBA00022723"/>
    </source>
</evidence>
<dbReference type="PROSITE" id="PS51471">
    <property type="entry name" value="FE2OG_OXY"/>
    <property type="match status" value="1"/>
</dbReference>
<dbReference type="GO" id="GO:0046872">
    <property type="term" value="F:metal ion binding"/>
    <property type="evidence" value="ECO:0007669"/>
    <property type="project" value="UniProtKB-KW"/>
</dbReference>
<dbReference type="SUPFAM" id="SSF51197">
    <property type="entry name" value="Clavaminate synthase-like"/>
    <property type="match status" value="1"/>
</dbReference>
<name>A0AAN7JYD4_9MYRT</name>
<sequence>MEPMTNALLAIDESKPYYDRIAELKAFDDTKSGVKGLVDAGITAVPRIFIQNPANIPDDDGDENPTPTHMTIPVIDLDGIHRDPLRRKMIVGEVKEASERWGFFQLVNHGIPARVVEEMKEGARRFYEQDEDEKKKYYTRDISRKLVYNSNFDLYTASAANWRDTFFCYMAPIPPEPEELPEACRDILLEYCNRVMDLGHLLFEILSESLGLESDRLKEMGCAKGLVTVCHYYPPCPQPELTMGTSKHTDNDFITVLLQDQIGGLQVRSDDGKWFDVPPVPGALVVNVGDLLQLITNDKFKSVEHRVVANKAGPRISVACFFSTSFQPSDKVFGPIKELLSEDNPPLYRETTIINYLTYFREHGLDGTPPLRHFKL</sequence>
<evidence type="ECO:0000313" key="8">
    <source>
        <dbReference type="EMBL" id="KAK4755694.1"/>
    </source>
</evidence>
<dbReference type="InterPro" id="IPR027443">
    <property type="entry name" value="IPNS-like_sf"/>
</dbReference>
<evidence type="ECO:0000256" key="6">
    <source>
        <dbReference type="RuleBase" id="RU003682"/>
    </source>
</evidence>
<dbReference type="AlphaFoldDB" id="A0AAN7JYD4"/>
<evidence type="ECO:0000313" key="9">
    <source>
        <dbReference type="Proteomes" id="UP001345219"/>
    </source>
</evidence>
<dbReference type="Pfam" id="PF03171">
    <property type="entry name" value="2OG-FeII_Oxy"/>
    <property type="match status" value="1"/>
</dbReference>
<evidence type="ECO:0000256" key="5">
    <source>
        <dbReference type="ARBA" id="ARBA00023004"/>
    </source>
</evidence>
<comment type="caution">
    <text evidence="8">The sequence shown here is derived from an EMBL/GenBank/DDBJ whole genome shotgun (WGS) entry which is preliminary data.</text>
</comment>
<evidence type="ECO:0000256" key="2">
    <source>
        <dbReference type="ARBA" id="ARBA00008056"/>
    </source>
</evidence>
<dbReference type="FunFam" id="2.60.120.330:FF:000005">
    <property type="entry name" value="1-aminocyclopropane-1-carboxylate oxidase homolog 1"/>
    <property type="match status" value="1"/>
</dbReference>
<dbReference type="InterPro" id="IPR044861">
    <property type="entry name" value="IPNS-like_FE2OG_OXY"/>
</dbReference>
<dbReference type="Pfam" id="PF14226">
    <property type="entry name" value="DIOX_N"/>
    <property type="match status" value="1"/>
</dbReference>
<reference evidence="8 9" key="1">
    <citation type="journal article" date="2023" name="Hortic Res">
        <title>Pangenome of water caltrop reveals structural variations and asymmetric subgenome divergence after allopolyploidization.</title>
        <authorList>
            <person name="Zhang X."/>
            <person name="Chen Y."/>
            <person name="Wang L."/>
            <person name="Yuan Y."/>
            <person name="Fang M."/>
            <person name="Shi L."/>
            <person name="Lu R."/>
            <person name="Comes H.P."/>
            <person name="Ma Y."/>
            <person name="Chen Y."/>
            <person name="Huang G."/>
            <person name="Zhou Y."/>
            <person name="Zheng Z."/>
            <person name="Qiu Y."/>
        </authorList>
    </citation>
    <scope>NUCLEOTIDE SEQUENCE [LARGE SCALE GENOMIC DNA]</scope>
    <source>
        <tissue evidence="8">Roots</tissue>
    </source>
</reference>
<feature type="domain" description="Fe2OG dioxygenase" evidence="7">
    <location>
        <begin position="224"/>
        <end position="325"/>
    </location>
</feature>
<dbReference type="Gene3D" id="2.60.120.330">
    <property type="entry name" value="B-lactam Antibiotic, Isopenicillin N Synthase, Chain"/>
    <property type="match status" value="1"/>
</dbReference>
<keyword evidence="9" id="KW-1185">Reference proteome</keyword>
<accession>A0AAN7JYD4</accession>
<keyword evidence="3 6" id="KW-0479">Metal-binding</keyword>
<keyword evidence="4 6" id="KW-0560">Oxidoreductase</keyword>
<keyword evidence="5 6" id="KW-0408">Iron</keyword>
<evidence type="ECO:0000256" key="1">
    <source>
        <dbReference type="ARBA" id="ARBA00001962"/>
    </source>
</evidence>
<dbReference type="InterPro" id="IPR005123">
    <property type="entry name" value="Oxoglu/Fe-dep_dioxygenase_dom"/>
</dbReference>
<comment type="cofactor">
    <cofactor evidence="1">
        <name>Fe cation</name>
        <dbReference type="ChEBI" id="CHEBI:24875"/>
    </cofactor>
</comment>
<dbReference type="GO" id="GO:0051213">
    <property type="term" value="F:dioxygenase activity"/>
    <property type="evidence" value="ECO:0007669"/>
    <property type="project" value="UniProtKB-ARBA"/>
</dbReference>
<dbReference type="PANTHER" id="PTHR10209">
    <property type="entry name" value="OXIDOREDUCTASE, 2OG-FE II OXYGENASE FAMILY PROTEIN"/>
    <property type="match status" value="1"/>
</dbReference>
<comment type="similarity">
    <text evidence="2 6">Belongs to the iron/ascorbate-dependent oxidoreductase family.</text>
</comment>
<evidence type="ECO:0000259" key="7">
    <source>
        <dbReference type="PROSITE" id="PS51471"/>
    </source>
</evidence>
<dbReference type="Proteomes" id="UP001345219">
    <property type="component" value="Chromosome 8"/>
</dbReference>
<protein>
    <recommendedName>
        <fullName evidence="7">Fe2OG dioxygenase domain-containing protein</fullName>
    </recommendedName>
</protein>
<dbReference type="PANTHER" id="PTHR10209:SF859">
    <property type="entry name" value="OS03G0690500 PROTEIN"/>
    <property type="match status" value="1"/>
</dbReference>
<proteinExistence type="inferred from homology"/>
<organism evidence="8 9">
    <name type="scientific">Trapa incisa</name>
    <dbReference type="NCBI Taxonomy" id="236973"/>
    <lineage>
        <taxon>Eukaryota</taxon>
        <taxon>Viridiplantae</taxon>
        <taxon>Streptophyta</taxon>
        <taxon>Embryophyta</taxon>
        <taxon>Tracheophyta</taxon>
        <taxon>Spermatophyta</taxon>
        <taxon>Magnoliopsida</taxon>
        <taxon>eudicotyledons</taxon>
        <taxon>Gunneridae</taxon>
        <taxon>Pentapetalae</taxon>
        <taxon>rosids</taxon>
        <taxon>malvids</taxon>
        <taxon>Myrtales</taxon>
        <taxon>Lythraceae</taxon>
        <taxon>Trapa</taxon>
    </lineage>
</organism>
<dbReference type="InterPro" id="IPR026992">
    <property type="entry name" value="DIOX_N"/>
</dbReference>
<dbReference type="EMBL" id="JAXIOK010000014">
    <property type="protein sequence ID" value="KAK4755694.1"/>
    <property type="molecule type" value="Genomic_DNA"/>
</dbReference>